<name>X0XVI5_9ZZZZ</name>
<accession>X0XVI5</accession>
<comment type="caution">
    <text evidence="2">The sequence shown here is derived from an EMBL/GenBank/DDBJ whole genome shotgun (WGS) entry which is preliminary data.</text>
</comment>
<dbReference type="Gene3D" id="3.40.50.2300">
    <property type="match status" value="1"/>
</dbReference>
<dbReference type="Pfam" id="PF00072">
    <property type="entry name" value="Response_reg"/>
    <property type="match status" value="1"/>
</dbReference>
<reference evidence="2" key="1">
    <citation type="journal article" date="2014" name="Front. Microbiol.">
        <title>High frequency of phylogenetically diverse reductive dehalogenase-homologous genes in deep subseafloor sedimentary metagenomes.</title>
        <authorList>
            <person name="Kawai M."/>
            <person name="Futagami T."/>
            <person name="Toyoda A."/>
            <person name="Takaki Y."/>
            <person name="Nishi S."/>
            <person name="Hori S."/>
            <person name="Arai W."/>
            <person name="Tsubouchi T."/>
            <person name="Morono Y."/>
            <person name="Uchiyama I."/>
            <person name="Ito T."/>
            <person name="Fujiyama A."/>
            <person name="Inagaki F."/>
            <person name="Takami H."/>
        </authorList>
    </citation>
    <scope>NUCLEOTIDE SEQUENCE</scope>
    <source>
        <strain evidence="2">Expedition CK06-06</strain>
    </source>
</reference>
<evidence type="ECO:0000259" key="1">
    <source>
        <dbReference type="PROSITE" id="PS50110"/>
    </source>
</evidence>
<dbReference type="EMBL" id="BARS01056962">
    <property type="protein sequence ID" value="GAG47380.1"/>
    <property type="molecule type" value="Genomic_DNA"/>
</dbReference>
<sequence>MPAAKILVVDDEPPILELVTAYLRKDGYEVSTAQDGPGGLKAARVLKPDII</sequence>
<protein>
    <recommendedName>
        <fullName evidence="1">Response regulatory domain-containing protein</fullName>
    </recommendedName>
</protein>
<feature type="non-terminal residue" evidence="2">
    <location>
        <position position="51"/>
    </location>
</feature>
<gene>
    <name evidence="2" type="ORF">S01H1_83704</name>
</gene>
<feature type="domain" description="Response regulatory" evidence="1">
    <location>
        <begin position="5"/>
        <end position="51"/>
    </location>
</feature>
<proteinExistence type="predicted"/>
<dbReference type="GO" id="GO:0000160">
    <property type="term" value="P:phosphorelay signal transduction system"/>
    <property type="evidence" value="ECO:0007669"/>
    <property type="project" value="InterPro"/>
</dbReference>
<dbReference type="PROSITE" id="PS50110">
    <property type="entry name" value="RESPONSE_REGULATORY"/>
    <property type="match status" value="1"/>
</dbReference>
<dbReference type="InterPro" id="IPR011006">
    <property type="entry name" value="CheY-like_superfamily"/>
</dbReference>
<evidence type="ECO:0000313" key="2">
    <source>
        <dbReference type="EMBL" id="GAG47380.1"/>
    </source>
</evidence>
<dbReference type="InterPro" id="IPR001789">
    <property type="entry name" value="Sig_transdc_resp-reg_receiver"/>
</dbReference>
<dbReference type="AlphaFoldDB" id="X0XVI5"/>
<organism evidence="2">
    <name type="scientific">marine sediment metagenome</name>
    <dbReference type="NCBI Taxonomy" id="412755"/>
    <lineage>
        <taxon>unclassified sequences</taxon>
        <taxon>metagenomes</taxon>
        <taxon>ecological metagenomes</taxon>
    </lineage>
</organism>
<dbReference type="SUPFAM" id="SSF52172">
    <property type="entry name" value="CheY-like"/>
    <property type="match status" value="1"/>
</dbReference>